<protein>
    <submittedName>
        <fullName evidence="1">Transcription-associated protein 1</fullName>
    </submittedName>
</protein>
<accession>A0ACC1LUM9</accession>
<gene>
    <name evidence="1" type="primary">TRA1_2</name>
    <name evidence="1" type="ORF">IWW38_005738</name>
</gene>
<reference evidence="1" key="1">
    <citation type="submission" date="2022-07" db="EMBL/GenBank/DDBJ databases">
        <title>Phylogenomic reconstructions and comparative analyses of Kickxellomycotina fungi.</title>
        <authorList>
            <person name="Reynolds N.K."/>
            <person name="Stajich J.E."/>
            <person name="Barry K."/>
            <person name="Grigoriev I.V."/>
            <person name="Crous P."/>
            <person name="Smith M.E."/>
        </authorList>
    </citation>
    <scope>NUCLEOTIDE SEQUENCE</scope>
    <source>
        <strain evidence="1">CBS 190363</strain>
    </source>
</reference>
<evidence type="ECO:0000313" key="2">
    <source>
        <dbReference type="Proteomes" id="UP001139981"/>
    </source>
</evidence>
<dbReference type="EMBL" id="JANBVB010002870">
    <property type="protein sequence ID" value="KAJ2881853.1"/>
    <property type="molecule type" value="Genomic_DNA"/>
</dbReference>
<organism evidence="1 2">
    <name type="scientific">Coemansia aciculifera</name>
    <dbReference type="NCBI Taxonomy" id="417176"/>
    <lineage>
        <taxon>Eukaryota</taxon>
        <taxon>Fungi</taxon>
        <taxon>Fungi incertae sedis</taxon>
        <taxon>Zoopagomycota</taxon>
        <taxon>Kickxellomycotina</taxon>
        <taxon>Kickxellomycetes</taxon>
        <taxon>Kickxellales</taxon>
        <taxon>Kickxellaceae</taxon>
        <taxon>Coemansia</taxon>
    </lineage>
</organism>
<evidence type="ECO:0000313" key="1">
    <source>
        <dbReference type="EMBL" id="KAJ2881853.1"/>
    </source>
</evidence>
<proteinExistence type="predicted"/>
<sequence>KSAKKPENYFLLLRALFRSIGGGRYESLYKEVFPVLQNLLETLNGALGFTKRASPMQELFVEICLTVPVRLSVLLPYLSLLMKPLVFALESGPELVSQGLRTLELCIDNLTREFLDPILTPVMDEIMSSLWVHLRLPSSVSSQAPVAARILGKLGGRNRHMLLTRFSGNADDHFTVGDECFSVPLTFEGLPGLVSMPLGDAISFSIKVLEDRAPTKHLELARKDAIDFVVACARYTLVLPFVGEHPSSKDQVAAADCGRRLVDLVLDPQALKRLANIASPSSQGCLTLERIISVCPSIGDSYKGSPDMPVSEASLSAATSATAMGSTSLSEIYAGFYSPGKAMPISHSGLMQVMWALSLACSESDVARSLLQNIISLGAQQHITQCVDMVGPMPSKLDGDELRPTALATA</sequence>
<keyword evidence="2" id="KW-1185">Reference proteome</keyword>
<comment type="caution">
    <text evidence="1">The sequence shown here is derived from an EMBL/GenBank/DDBJ whole genome shotgun (WGS) entry which is preliminary data.</text>
</comment>
<feature type="non-terminal residue" evidence="1">
    <location>
        <position position="1"/>
    </location>
</feature>
<name>A0ACC1LUM9_9FUNG</name>
<dbReference type="Proteomes" id="UP001139981">
    <property type="component" value="Unassembled WGS sequence"/>
</dbReference>
<feature type="non-terminal residue" evidence="1">
    <location>
        <position position="410"/>
    </location>
</feature>